<dbReference type="PANTHER" id="PTHR44591:SF25">
    <property type="entry name" value="CHEMOTAXIS TWO-COMPONENT RESPONSE REGULATOR"/>
    <property type="match status" value="1"/>
</dbReference>
<evidence type="ECO:0000259" key="3">
    <source>
        <dbReference type="PROSITE" id="PS50110"/>
    </source>
</evidence>
<dbReference type="eggNOG" id="COG3706">
    <property type="taxonomic scope" value="Bacteria"/>
</dbReference>
<evidence type="ECO:0000256" key="1">
    <source>
        <dbReference type="ARBA" id="ARBA00022553"/>
    </source>
</evidence>
<gene>
    <name evidence="4" type="ordered locus">Psta_3071</name>
</gene>
<accession>D2R9I5</accession>
<dbReference type="EMBL" id="CP001848">
    <property type="protein sequence ID" value="ADB17735.1"/>
    <property type="molecule type" value="Genomic_DNA"/>
</dbReference>
<dbReference type="OrthoDB" id="9813953at2"/>
<dbReference type="InterPro" id="IPR011006">
    <property type="entry name" value="CheY-like_superfamily"/>
</dbReference>
<dbReference type="Gene3D" id="3.40.50.2300">
    <property type="match status" value="1"/>
</dbReference>
<keyword evidence="1 2" id="KW-0597">Phosphoprotein</keyword>
<feature type="domain" description="Response regulatory" evidence="3">
    <location>
        <begin position="2"/>
        <end position="119"/>
    </location>
</feature>
<evidence type="ECO:0000313" key="5">
    <source>
        <dbReference type="Proteomes" id="UP000001887"/>
    </source>
</evidence>
<dbReference type="SUPFAM" id="SSF52172">
    <property type="entry name" value="CheY-like"/>
    <property type="match status" value="1"/>
</dbReference>
<organism evidence="4 5">
    <name type="scientific">Pirellula staleyi (strain ATCC 27377 / DSM 6068 / ICPB 4128)</name>
    <name type="common">Pirella staleyi</name>
    <dbReference type="NCBI Taxonomy" id="530564"/>
    <lineage>
        <taxon>Bacteria</taxon>
        <taxon>Pseudomonadati</taxon>
        <taxon>Planctomycetota</taxon>
        <taxon>Planctomycetia</taxon>
        <taxon>Pirellulales</taxon>
        <taxon>Pirellulaceae</taxon>
        <taxon>Pirellula</taxon>
    </lineage>
</organism>
<reference evidence="4 5" key="1">
    <citation type="journal article" date="2009" name="Stand. Genomic Sci.">
        <title>Complete genome sequence of Pirellula staleyi type strain (ATCC 27377).</title>
        <authorList>
            <person name="Clum A."/>
            <person name="Tindall B.J."/>
            <person name="Sikorski J."/>
            <person name="Ivanova N."/>
            <person name="Mavrommatis K."/>
            <person name="Lucas S."/>
            <person name="Glavina del Rio T."/>
            <person name="Nolan M."/>
            <person name="Chen F."/>
            <person name="Tice H."/>
            <person name="Pitluck S."/>
            <person name="Cheng J.F."/>
            <person name="Chertkov O."/>
            <person name="Brettin T."/>
            <person name="Han C."/>
            <person name="Detter J.C."/>
            <person name="Kuske C."/>
            <person name="Bruce D."/>
            <person name="Goodwin L."/>
            <person name="Ovchinikova G."/>
            <person name="Pati A."/>
            <person name="Mikhailova N."/>
            <person name="Chen A."/>
            <person name="Palaniappan K."/>
            <person name="Land M."/>
            <person name="Hauser L."/>
            <person name="Chang Y.J."/>
            <person name="Jeffries C.D."/>
            <person name="Chain P."/>
            <person name="Rohde M."/>
            <person name="Goker M."/>
            <person name="Bristow J."/>
            <person name="Eisen J.A."/>
            <person name="Markowitz V."/>
            <person name="Hugenholtz P."/>
            <person name="Kyrpides N.C."/>
            <person name="Klenk H.P."/>
            <person name="Lapidus A."/>
        </authorList>
    </citation>
    <scope>NUCLEOTIDE SEQUENCE [LARGE SCALE GENOMIC DNA]</scope>
    <source>
        <strain evidence="5">ATCC 27377 / DSM 6068 / ICPB 4128</strain>
    </source>
</reference>
<dbReference type="Pfam" id="PF00072">
    <property type="entry name" value="Response_reg"/>
    <property type="match status" value="1"/>
</dbReference>
<dbReference type="KEGG" id="psl:Psta_3071"/>
<dbReference type="PROSITE" id="PS50110">
    <property type="entry name" value="RESPONSE_REGULATORY"/>
    <property type="match status" value="1"/>
</dbReference>
<sequence length="123" mass="13863">MRALVIDDSRTIRRIMCNIMRELQYEVAEAGNGREALDHLQLHGAVDVAFVDWNMPVMDGLTFVRSVRANPAFAAMPIIMVTTETEMDRVSQALTEGVNEYVMKPFDRVAIEEKLQMVGMGCI</sequence>
<protein>
    <submittedName>
        <fullName evidence="4">Response regulator receiver protein</fullName>
    </submittedName>
</protein>
<dbReference type="HOGENOM" id="CLU_000445_69_12_0"/>
<keyword evidence="5" id="KW-1185">Reference proteome</keyword>
<dbReference type="STRING" id="530564.Psta_3071"/>
<dbReference type="Proteomes" id="UP000001887">
    <property type="component" value="Chromosome"/>
</dbReference>
<name>D2R9I5_PIRSD</name>
<dbReference type="InterPro" id="IPR050595">
    <property type="entry name" value="Bact_response_regulator"/>
</dbReference>
<dbReference type="SMART" id="SM00448">
    <property type="entry name" value="REC"/>
    <property type="match status" value="1"/>
</dbReference>
<dbReference type="InterPro" id="IPR001789">
    <property type="entry name" value="Sig_transdc_resp-reg_receiver"/>
</dbReference>
<evidence type="ECO:0000256" key="2">
    <source>
        <dbReference type="PROSITE-ProRule" id="PRU00169"/>
    </source>
</evidence>
<dbReference type="AlphaFoldDB" id="D2R9I5"/>
<feature type="modified residue" description="4-aspartylphosphate" evidence="2">
    <location>
        <position position="52"/>
    </location>
</feature>
<dbReference type="GO" id="GO:0000160">
    <property type="term" value="P:phosphorelay signal transduction system"/>
    <property type="evidence" value="ECO:0007669"/>
    <property type="project" value="InterPro"/>
</dbReference>
<proteinExistence type="predicted"/>
<dbReference type="PANTHER" id="PTHR44591">
    <property type="entry name" value="STRESS RESPONSE REGULATOR PROTEIN 1"/>
    <property type="match status" value="1"/>
</dbReference>
<evidence type="ECO:0000313" key="4">
    <source>
        <dbReference type="EMBL" id="ADB17735.1"/>
    </source>
</evidence>